<evidence type="ECO:0000313" key="7">
    <source>
        <dbReference type="EMBL" id="RTR36412.1"/>
    </source>
</evidence>
<feature type="transmembrane region" description="Helical" evidence="6">
    <location>
        <begin position="170"/>
        <end position="193"/>
    </location>
</feature>
<name>A0A3S0J276_9BACI</name>
<feature type="transmembrane region" description="Helical" evidence="6">
    <location>
        <begin position="83"/>
        <end position="110"/>
    </location>
</feature>
<dbReference type="InterPro" id="IPR050833">
    <property type="entry name" value="Poly_Biosynth_Transport"/>
</dbReference>
<feature type="transmembrane region" description="Helical" evidence="6">
    <location>
        <begin position="7"/>
        <end position="32"/>
    </location>
</feature>
<dbReference type="AlphaFoldDB" id="A0A3S0J276"/>
<proteinExistence type="predicted"/>
<evidence type="ECO:0000256" key="2">
    <source>
        <dbReference type="ARBA" id="ARBA00022475"/>
    </source>
</evidence>
<dbReference type="InterPro" id="IPR002797">
    <property type="entry name" value="Polysacc_synth"/>
</dbReference>
<feature type="transmembrane region" description="Helical" evidence="6">
    <location>
        <begin position="116"/>
        <end position="138"/>
    </location>
</feature>
<keyword evidence="2" id="KW-1003">Cell membrane</keyword>
<evidence type="ECO:0000256" key="5">
    <source>
        <dbReference type="ARBA" id="ARBA00023136"/>
    </source>
</evidence>
<organism evidence="7 8">
    <name type="scientific">Bacillus yapensis</name>
    <dbReference type="NCBI Taxonomy" id="2492960"/>
    <lineage>
        <taxon>Bacteria</taxon>
        <taxon>Bacillati</taxon>
        <taxon>Bacillota</taxon>
        <taxon>Bacilli</taxon>
        <taxon>Bacillales</taxon>
        <taxon>Bacillaceae</taxon>
        <taxon>Bacillus</taxon>
    </lineage>
</organism>
<feature type="transmembrane region" description="Helical" evidence="6">
    <location>
        <begin position="145"/>
        <end position="164"/>
    </location>
</feature>
<evidence type="ECO:0000256" key="6">
    <source>
        <dbReference type="SAM" id="Phobius"/>
    </source>
</evidence>
<gene>
    <name evidence="7" type="ORF">EKG37_02325</name>
</gene>
<comment type="caution">
    <text evidence="7">The sequence shown here is derived from an EMBL/GenBank/DDBJ whole genome shotgun (WGS) entry which is preliminary data.</text>
</comment>
<comment type="subcellular location">
    <subcellularLocation>
        <location evidence="1">Cell membrane</location>
        <topology evidence="1">Multi-pass membrane protein</topology>
    </subcellularLocation>
</comment>
<evidence type="ECO:0000256" key="4">
    <source>
        <dbReference type="ARBA" id="ARBA00022989"/>
    </source>
</evidence>
<feature type="transmembrane region" description="Helical" evidence="6">
    <location>
        <begin position="295"/>
        <end position="315"/>
    </location>
</feature>
<dbReference type="CDD" id="cd13128">
    <property type="entry name" value="MATE_Wzx_like"/>
    <property type="match status" value="1"/>
</dbReference>
<feature type="transmembrane region" description="Helical" evidence="6">
    <location>
        <begin position="38"/>
        <end position="62"/>
    </location>
</feature>
<keyword evidence="8" id="KW-1185">Reference proteome</keyword>
<dbReference type="PANTHER" id="PTHR30250">
    <property type="entry name" value="PST FAMILY PREDICTED COLANIC ACID TRANSPORTER"/>
    <property type="match status" value="1"/>
</dbReference>
<dbReference type="Pfam" id="PF01943">
    <property type="entry name" value="Polysacc_synt"/>
    <property type="match status" value="1"/>
</dbReference>
<reference evidence="7 8" key="1">
    <citation type="submission" date="2018-12" db="EMBL/GenBank/DDBJ databases">
        <title>Bacillus yapensis draft genome sequence.</title>
        <authorList>
            <person name="Yu L."/>
            <person name="Xu X."/>
            <person name="Tang X."/>
        </authorList>
    </citation>
    <scope>NUCLEOTIDE SEQUENCE [LARGE SCALE GENOMIC DNA]</scope>
    <source>
        <strain evidence="7 8">XXST-01</strain>
    </source>
</reference>
<feature type="transmembrane region" description="Helical" evidence="6">
    <location>
        <begin position="327"/>
        <end position="348"/>
    </location>
</feature>
<keyword evidence="5 6" id="KW-0472">Membrane</keyword>
<keyword evidence="4 6" id="KW-1133">Transmembrane helix</keyword>
<sequence>MSTKKKLLTNFFSLVILQGLNYILPLLTVPYLMRTVGITNYGVIALGQALAMIFVTITDYGFNLSATKQIAIVRDNKDKLQEVYSAVLGVKLFLMAISFIVVLIISILIPPFNEDSIFFLLFFGITVGTVLFPIWFFQGMEEMKFITLLNIISKTVFTIGLFVFVKDESYLFYVPILLASGHILVGIVSLGIVRYKFKVKFYFPNVKNMKYQLQQGWSIFLSNVAVSFFTSGNTVFLGMFSTKTQVGYFSSAEKLINAASSAVHPIAQTLFPHISNLADQSREAAIGFIQRSLKVILFVTVPITLITIIFAEPIIKIFYGVPYDETVIALRLLSVLPITIGVNNLLGVQTMITFGFHKDYSRILIICSIQNIIIACTLIPFLGYLGTVIAVLTTEISITIREYIFLRRKGINILPSKKRNVSSS</sequence>
<feature type="transmembrane region" description="Helical" evidence="6">
    <location>
        <begin position="360"/>
        <end position="382"/>
    </location>
</feature>
<accession>A0A3S0J276</accession>
<keyword evidence="3 6" id="KW-0812">Transmembrane</keyword>
<dbReference type="Proteomes" id="UP000271374">
    <property type="component" value="Unassembled WGS sequence"/>
</dbReference>
<evidence type="ECO:0000313" key="8">
    <source>
        <dbReference type="Proteomes" id="UP000271374"/>
    </source>
</evidence>
<dbReference type="EMBL" id="RXNT01000001">
    <property type="protein sequence ID" value="RTR36412.1"/>
    <property type="molecule type" value="Genomic_DNA"/>
</dbReference>
<dbReference type="RefSeq" id="WP_126405733.1">
    <property type="nucleotide sequence ID" value="NZ_RXNT01000001.1"/>
</dbReference>
<protein>
    <submittedName>
        <fullName evidence="7">Flippase</fullName>
    </submittedName>
</protein>
<dbReference type="OrthoDB" id="9815702at2"/>
<evidence type="ECO:0000256" key="1">
    <source>
        <dbReference type="ARBA" id="ARBA00004651"/>
    </source>
</evidence>
<evidence type="ECO:0000256" key="3">
    <source>
        <dbReference type="ARBA" id="ARBA00022692"/>
    </source>
</evidence>
<dbReference type="PANTHER" id="PTHR30250:SF11">
    <property type="entry name" value="O-ANTIGEN TRANSPORTER-RELATED"/>
    <property type="match status" value="1"/>
</dbReference>
<dbReference type="GO" id="GO:0005886">
    <property type="term" value="C:plasma membrane"/>
    <property type="evidence" value="ECO:0007669"/>
    <property type="project" value="UniProtKB-SubCell"/>
</dbReference>